<gene>
    <name evidence="2" type="ORF">FS320_15625</name>
</gene>
<name>A0A5N7MIF9_9HYPH</name>
<proteinExistence type="predicted"/>
<keyword evidence="3" id="KW-1185">Reference proteome</keyword>
<accession>A0A5N7MIF9</accession>
<keyword evidence="1" id="KW-0472">Membrane</keyword>
<feature type="transmembrane region" description="Helical" evidence="1">
    <location>
        <begin position="83"/>
        <end position="105"/>
    </location>
</feature>
<dbReference type="AlphaFoldDB" id="A0A5N7MIF9"/>
<reference evidence="2 3" key="1">
    <citation type="journal article" date="2019" name="Syst. Appl. Microbiol.">
        <title>Microvirga tunisiensis sp. nov., a root nodule symbiotic bacterium isolated from Lupinus micranthus and L. luteus grown in Northern Tunisia.</title>
        <authorList>
            <person name="Msaddak A."/>
            <person name="Rejili M."/>
            <person name="Duran D."/>
            <person name="Mars M."/>
            <person name="Palacios J.M."/>
            <person name="Ruiz-Argueso T."/>
            <person name="Rey L."/>
            <person name="Imperial J."/>
        </authorList>
    </citation>
    <scope>NUCLEOTIDE SEQUENCE [LARGE SCALE GENOMIC DNA]</scope>
    <source>
        <strain evidence="2 3">Lmie10</strain>
    </source>
</reference>
<evidence type="ECO:0000256" key="1">
    <source>
        <dbReference type="SAM" id="Phobius"/>
    </source>
</evidence>
<sequence>MPHTSVATGRFSSRKEANQAVQRLVSGGFARNSISVHQHDDDEGYDLEIHTRRQNLRRAERLIHDSAPLYVVREKASQAAHTAGAYPLVLLGAGILAGFLIYNLIPREAASDQGNRRRR</sequence>
<protein>
    <submittedName>
        <fullName evidence="2">Uncharacterized protein</fullName>
    </submittedName>
</protein>
<evidence type="ECO:0000313" key="3">
    <source>
        <dbReference type="Proteomes" id="UP000403266"/>
    </source>
</evidence>
<dbReference type="EMBL" id="VOSK01000054">
    <property type="protein sequence ID" value="MPR26608.1"/>
    <property type="molecule type" value="Genomic_DNA"/>
</dbReference>
<keyword evidence="1" id="KW-0812">Transmembrane</keyword>
<dbReference type="RefSeq" id="WP_152712775.1">
    <property type="nucleotide sequence ID" value="NZ_VOSJ01000054.1"/>
</dbReference>
<keyword evidence="1" id="KW-1133">Transmembrane helix</keyword>
<organism evidence="2 3">
    <name type="scientific">Microvirga tunisiensis</name>
    <dbReference type="NCBI Taxonomy" id="2108360"/>
    <lineage>
        <taxon>Bacteria</taxon>
        <taxon>Pseudomonadati</taxon>
        <taxon>Pseudomonadota</taxon>
        <taxon>Alphaproteobacteria</taxon>
        <taxon>Hyphomicrobiales</taxon>
        <taxon>Methylobacteriaceae</taxon>
        <taxon>Microvirga</taxon>
    </lineage>
</organism>
<dbReference type="OrthoDB" id="7998692at2"/>
<evidence type="ECO:0000313" key="2">
    <source>
        <dbReference type="EMBL" id="MPR26608.1"/>
    </source>
</evidence>
<comment type="caution">
    <text evidence="2">The sequence shown here is derived from an EMBL/GenBank/DDBJ whole genome shotgun (WGS) entry which is preliminary data.</text>
</comment>
<dbReference type="Proteomes" id="UP000403266">
    <property type="component" value="Unassembled WGS sequence"/>
</dbReference>